<accession>A0A1S6HTP3</accession>
<dbReference type="STRING" id="225848.Sps_03810"/>
<evidence type="ECO:0000313" key="5">
    <source>
        <dbReference type="Proteomes" id="UP000189545"/>
    </source>
</evidence>
<keyword evidence="4" id="KW-0282">Flagellum</keyword>
<dbReference type="GO" id="GO:0044780">
    <property type="term" value="P:bacterial-type flagellum assembly"/>
    <property type="evidence" value="ECO:0007669"/>
    <property type="project" value="InterPro"/>
</dbReference>
<dbReference type="RefSeq" id="WP_077753900.1">
    <property type="nucleotide sequence ID" value="NZ_CP014782.1"/>
</dbReference>
<evidence type="ECO:0000256" key="1">
    <source>
        <dbReference type="ARBA" id="ARBA00002397"/>
    </source>
</evidence>
<dbReference type="OrthoDB" id="5900563at2"/>
<dbReference type="Gene3D" id="1.20.58.300">
    <property type="entry name" value="FlgN-like"/>
    <property type="match status" value="1"/>
</dbReference>
<dbReference type="InterPro" id="IPR036679">
    <property type="entry name" value="FlgN-like_sf"/>
</dbReference>
<dbReference type="KEGG" id="spsw:Sps_03810"/>
<sequence length="141" mass="15380">MSQINDIIELQFELLNKLKVIIKDEKAALINQDADLLLSLANAKAGLLDELKSKDEALSLHADKALLTSDVHLSARVTSVKTLLDECKQLNSENSSLIELHIASMNRFSQALQVSRNSASLTYNDKGKTSSTSTLGNDIQA</sequence>
<keyword evidence="5" id="KW-1185">Reference proteome</keyword>
<dbReference type="AlphaFoldDB" id="A0A1S6HTP3"/>
<dbReference type="Pfam" id="PF05130">
    <property type="entry name" value="FlgN"/>
    <property type="match status" value="1"/>
</dbReference>
<keyword evidence="4" id="KW-0969">Cilium</keyword>
<comment type="similarity">
    <text evidence="2">Belongs to the FlgN family.</text>
</comment>
<dbReference type="Proteomes" id="UP000189545">
    <property type="component" value="Chromosome"/>
</dbReference>
<dbReference type="SUPFAM" id="SSF140566">
    <property type="entry name" value="FlgN-like"/>
    <property type="match status" value="1"/>
</dbReference>
<evidence type="ECO:0000256" key="2">
    <source>
        <dbReference type="ARBA" id="ARBA00007703"/>
    </source>
</evidence>
<protein>
    <submittedName>
        <fullName evidence="4">Flagellar biosynthesis/type III secretory pathway chaperone</fullName>
    </submittedName>
</protein>
<gene>
    <name evidence="4" type="ORF">Sps_03810</name>
</gene>
<evidence type="ECO:0000313" key="4">
    <source>
        <dbReference type="EMBL" id="AQS38927.1"/>
    </source>
</evidence>
<keyword evidence="4" id="KW-0966">Cell projection</keyword>
<evidence type="ECO:0000256" key="3">
    <source>
        <dbReference type="ARBA" id="ARBA00022795"/>
    </source>
</evidence>
<proteinExistence type="inferred from homology"/>
<organism evidence="4 5">
    <name type="scientific">Shewanella psychrophila</name>
    <dbReference type="NCBI Taxonomy" id="225848"/>
    <lineage>
        <taxon>Bacteria</taxon>
        <taxon>Pseudomonadati</taxon>
        <taxon>Pseudomonadota</taxon>
        <taxon>Gammaproteobacteria</taxon>
        <taxon>Alteromonadales</taxon>
        <taxon>Shewanellaceae</taxon>
        <taxon>Shewanella</taxon>
    </lineage>
</organism>
<name>A0A1S6HTP3_9GAMM</name>
<dbReference type="EMBL" id="CP014782">
    <property type="protein sequence ID" value="AQS38927.1"/>
    <property type="molecule type" value="Genomic_DNA"/>
</dbReference>
<keyword evidence="3" id="KW-1005">Bacterial flagellum biogenesis</keyword>
<comment type="function">
    <text evidence="1">Required for the efficient initiation of filament assembly.</text>
</comment>
<dbReference type="InterPro" id="IPR007809">
    <property type="entry name" value="FlgN-like"/>
</dbReference>
<reference evidence="4 5" key="1">
    <citation type="submission" date="2016-03" db="EMBL/GenBank/DDBJ databases">
        <title>Complete genome sequence of Shewanella psychrophila WP2, a deep sea bacterium isolated from west Pacific sediment.</title>
        <authorList>
            <person name="Xu G."/>
            <person name="Jian H."/>
        </authorList>
    </citation>
    <scope>NUCLEOTIDE SEQUENCE [LARGE SCALE GENOMIC DNA]</scope>
    <source>
        <strain evidence="4 5">WP2</strain>
    </source>
</reference>